<sequence length="326" mass="35218">MKKTLRAVAAIAASALALTACGPQGGSSGDAADYPTKNMEMTVGFAAGGHNDVTARKFAAALEEELGQKVMVVNRTGGGGVISATEASRAKPDGYNLFFAPTGAFTSAMLQQQVTYKIEDFRSIQPVAENAFVIAVPKDSKYKSYEDITKDKDRVTFSHFGKGHPTHLIGEEIVQNFELNGEAVPYDGSPEALQAIANGDVSFGIQDITSALPRLKNGDIRALAVSTEERNHALPDVPSFTELDLEEVHFSGSQALVVQKDVPAEIVEKLEEAAAKAVEDPEFVKFVEDNANQIPDVEGEAWFGEFMPQELERFEKLYEKLGIDSK</sequence>
<keyword evidence="2" id="KW-0732">Signal</keyword>
<dbReference type="RefSeq" id="WP_377459578.1">
    <property type="nucleotide sequence ID" value="NZ_JBHLUB010000030.1"/>
</dbReference>
<dbReference type="EMBL" id="JBHLUB010000030">
    <property type="protein sequence ID" value="MFC0582429.1"/>
    <property type="molecule type" value="Genomic_DNA"/>
</dbReference>
<protein>
    <submittedName>
        <fullName evidence="3">Tripartite tricarboxylate transporter substrate binding protein</fullName>
    </submittedName>
</protein>
<dbReference type="Pfam" id="PF03401">
    <property type="entry name" value="TctC"/>
    <property type="match status" value="1"/>
</dbReference>
<dbReference type="InterPro" id="IPR042100">
    <property type="entry name" value="Bug_dom1"/>
</dbReference>
<dbReference type="Gene3D" id="3.40.190.150">
    <property type="entry name" value="Bordetella uptake gene, domain 1"/>
    <property type="match status" value="1"/>
</dbReference>
<organism evidence="3 4">
    <name type="scientific">Micrococcoides hystricis</name>
    <dbReference type="NCBI Taxonomy" id="1572761"/>
    <lineage>
        <taxon>Bacteria</taxon>
        <taxon>Bacillati</taxon>
        <taxon>Actinomycetota</taxon>
        <taxon>Actinomycetes</taxon>
        <taxon>Micrococcales</taxon>
        <taxon>Micrococcaceae</taxon>
        <taxon>Micrococcoides</taxon>
    </lineage>
</organism>
<dbReference type="PROSITE" id="PS51257">
    <property type="entry name" value="PROKAR_LIPOPROTEIN"/>
    <property type="match status" value="1"/>
</dbReference>
<dbReference type="PIRSF" id="PIRSF017082">
    <property type="entry name" value="YflP"/>
    <property type="match status" value="1"/>
</dbReference>
<dbReference type="PANTHER" id="PTHR42928:SF5">
    <property type="entry name" value="BLR1237 PROTEIN"/>
    <property type="match status" value="1"/>
</dbReference>
<feature type="signal peptide" evidence="2">
    <location>
        <begin position="1"/>
        <end position="19"/>
    </location>
</feature>
<reference evidence="3 4" key="1">
    <citation type="submission" date="2024-09" db="EMBL/GenBank/DDBJ databases">
        <authorList>
            <person name="Sun Q."/>
            <person name="Mori K."/>
        </authorList>
    </citation>
    <scope>NUCLEOTIDE SEQUENCE [LARGE SCALE GENOMIC DNA]</scope>
    <source>
        <strain evidence="3 4">NCAIM B.02604</strain>
    </source>
</reference>
<dbReference type="InterPro" id="IPR005064">
    <property type="entry name" value="BUG"/>
</dbReference>
<accession>A0ABV6PBD4</accession>
<name>A0ABV6PBD4_9MICC</name>
<evidence type="ECO:0000313" key="3">
    <source>
        <dbReference type="EMBL" id="MFC0582429.1"/>
    </source>
</evidence>
<dbReference type="SUPFAM" id="SSF53850">
    <property type="entry name" value="Periplasmic binding protein-like II"/>
    <property type="match status" value="1"/>
</dbReference>
<dbReference type="PANTHER" id="PTHR42928">
    <property type="entry name" value="TRICARBOXYLATE-BINDING PROTEIN"/>
    <property type="match status" value="1"/>
</dbReference>
<feature type="chain" id="PRO_5045533784" evidence="2">
    <location>
        <begin position="20"/>
        <end position="326"/>
    </location>
</feature>
<dbReference type="CDD" id="cd07012">
    <property type="entry name" value="PBP2_Bug_TTT"/>
    <property type="match status" value="1"/>
</dbReference>
<dbReference type="Proteomes" id="UP001589862">
    <property type="component" value="Unassembled WGS sequence"/>
</dbReference>
<comment type="caution">
    <text evidence="3">The sequence shown here is derived from an EMBL/GenBank/DDBJ whole genome shotgun (WGS) entry which is preliminary data.</text>
</comment>
<comment type="similarity">
    <text evidence="1">Belongs to the UPF0065 (bug) family.</text>
</comment>
<evidence type="ECO:0000313" key="4">
    <source>
        <dbReference type="Proteomes" id="UP001589862"/>
    </source>
</evidence>
<keyword evidence="4" id="KW-1185">Reference proteome</keyword>
<dbReference type="Gene3D" id="3.40.190.10">
    <property type="entry name" value="Periplasmic binding protein-like II"/>
    <property type="match status" value="1"/>
</dbReference>
<evidence type="ECO:0000256" key="2">
    <source>
        <dbReference type="SAM" id="SignalP"/>
    </source>
</evidence>
<proteinExistence type="inferred from homology"/>
<gene>
    <name evidence="3" type="ORF">ACFFFR_08555</name>
</gene>
<evidence type="ECO:0000256" key="1">
    <source>
        <dbReference type="ARBA" id="ARBA00006987"/>
    </source>
</evidence>